<organism evidence="1 2">
    <name type="scientific">Viridibacillus soli</name>
    <dbReference type="NCBI Taxonomy" id="2798301"/>
    <lineage>
        <taxon>Bacteria</taxon>
        <taxon>Bacillati</taxon>
        <taxon>Bacillota</taxon>
        <taxon>Bacilli</taxon>
        <taxon>Bacillales</taxon>
        <taxon>Caryophanaceae</taxon>
        <taxon>Viridibacillus</taxon>
    </lineage>
</organism>
<dbReference type="RefSeq" id="WP_200749273.1">
    <property type="nucleotide sequence ID" value="NZ_JAEOAH010000017.1"/>
</dbReference>
<name>A0ABS1H8I2_9BACL</name>
<evidence type="ECO:0000313" key="1">
    <source>
        <dbReference type="EMBL" id="MBK3495614.1"/>
    </source>
</evidence>
<gene>
    <name evidence="1" type="ORF">JFL43_12285</name>
</gene>
<evidence type="ECO:0008006" key="3">
    <source>
        <dbReference type="Google" id="ProtNLM"/>
    </source>
</evidence>
<reference evidence="1 2" key="1">
    <citation type="submission" date="2020-12" db="EMBL/GenBank/DDBJ databases">
        <title>YIM B01967 draft genome.</title>
        <authorList>
            <person name="Yan X."/>
        </authorList>
    </citation>
    <scope>NUCLEOTIDE SEQUENCE [LARGE SCALE GENOMIC DNA]</scope>
    <source>
        <strain evidence="1 2">YIM B01967</strain>
    </source>
</reference>
<comment type="caution">
    <text evidence="1">The sequence shown here is derived from an EMBL/GenBank/DDBJ whole genome shotgun (WGS) entry which is preliminary data.</text>
</comment>
<dbReference type="EMBL" id="JAEOAH010000017">
    <property type="protein sequence ID" value="MBK3495614.1"/>
    <property type="molecule type" value="Genomic_DNA"/>
</dbReference>
<dbReference type="Pfam" id="PF14183">
    <property type="entry name" value="YwpF"/>
    <property type="match status" value="1"/>
</dbReference>
<dbReference type="Proteomes" id="UP000618943">
    <property type="component" value="Unassembled WGS sequence"/>
</dbReference>
<sequence>MKTFKMLSLELLQADQLKSYPLTDGVIINQENSHRSWVLEMYMDQQYKTDFEPFLGTDEILEVRAVISYPDNEPAAFHVVVDAVKEIEDQVSVLLTGTLIKSKRRQYAEQLLAHLIEDGFEGPALLDKFKADMQIRPRLKL</sequence>
<protein>
    <recommendedName>
        <fullName evidence="3">YwpF-like protein</fullName>
    </recommendedName>
</protein>
<evidence type="ECO:0000313" key="2">
    <source>
        <dbReference type="Proteomes" id="UP000618943"/>
    </source>
</evidence>
<dbReference type="InterPro" id="IPR025573">
    <property type="entry name" value="YwpF"/>
</dbReference>
<accession>A0ABS1H8I2</accession>
<proteinExistence type="predicted"/>
<keyword evidence="2" id="KW-1185">Reference proteome</keyword>